<keyword evidence="2" id="KW-1185">Reference proteome</keyword>
<name>W1DK00_KLEPN</name>
<proteinExistence type="predicted"/>
<organism evidence="1 2">
    <name type="scientific">Klebsiella pneumoniae IS43</name>
    <dbReference type="NCBI Taxonomy" id="1432552"/>
    <lineage>
        <taxon>Bacteria</taxon>
        <taxon>Pseudomonadati</taxon>
        <taxon>Pseudomonadota</taxon>
        <taxon>Gammaproteobacteria</taxon>
        <taxon>Enterobacterales</taxon>
        <taxon>Enterobacteriaceae</taxon>
        <taxon>Klebsiella/Raoultella group</taxon>
        <taxon>Klebsiella</taxon>
        <taxon>Klebsiella pneumoniae complex</taxon>
    </lineage>
</organism>
<dbReference type="AlphaFoldDB" id="W1DK00"/>
<reference evidence="1" key="1">
    <citation type="submission" date="2013-10" db="EMBL/GenBank/DDBJ databases">
        <title>Antibiotic resistance diversity of beta-lactamase producers in the General Hospital Vienna.</title>
        <authorList>
            <person name="Barisic I."/>
            <person name="Mitteregger D."/>
            <person name="Hirschl A.M."/>
            <person name="Noehammer C."/>
            <person name="Wiesinger-Mayr H."/>
        </authorList>
    </citation>
    <scope>NUCLEOTIDE SEQUENCE [LARGE SCALE GENOMIC DNA]</scope>
    <source>
        <strain evidence="1">IS43</strain>
    </source>
</reference>
<dbReference type="Proteomes" id="UP000019183">
    <property type="component" value="Unassembled WGS sequence"/>
</dbReference>
<evidence type="ECO:0000313" key="1">
    <source>
        <dbReference type="EMBL" id="CDL09077.1"/>
    </source>
</evidence>
<accession>W1DK00</accession>
<evidence type="ECO:0000313" key="2">
    <source>
        <dbReference type="Proteomes" id="UP000019183"/>
    </source>
</evidence>
<protein>
    <submittedName>
        <fullName evidence="1">Uncharacterized protein</fullName>
    </submittedName>
</protein>
<comment type="caution">
    <text evidence="1">The sequence shown here is derived from an EMBL/GenBank/DDBJ whole genome shotgun (WGS) entry which is preliminary data.</text>
</comment>
<dbReference type="EMBL" id="CBWK010000298">
    <property type="protein sequence ID" value="CDL09077.1"/>
    <property type="molecule type" value="Genomic_DNA"/>
</dbReference>
<sequence length="50" mass="5634">MELVEYNIAISKCINGKSSKVDHHLFSFLVFPKAMPRDATVSQHIVNCVD</sequence>